<protein>
    <recommendedName>
        <fullName evidence="4">DUF1772 domain-containing protein</fullName>
    </recommendedName>
</protein>
<dbReference type="OrthoDB" id="5506870at2"/>
<dbReference type="AlphaFoldDB" id="A0A0H4PKU9"/>
<gene>
    <name evidence="2" type="ORF">CA2015_4320</name>
</gene>
<feature type="transmembrane region" description="Helical" evidence="1">
    <location>
        <begin position="90"/>
        <end position="107"/>
    </location>
</feature>
<keyword evidence="1" id="KW-1133">Transmembrane helix</keyword>
<evidence type="ECO:0000313" key="3">
    <source>
        <dbReference type="Proteomes" id="UP000036520"/>
    </source>
</evidence>
<feature type="transmembrane region" description="Helical" evidence="1">
    <location>
        <begin position="12"/>
        <end position="35"/>
    </location>
</feature>
<organism evidence="2 3">
    <name type="scientific">Cyclobacterium amurskyense</name>
    <dbReference type="NCBI Taxonomy" id="320787"/>
    <lineage>
        <taxon>Bacteria</taxon>
        <taxon>Pseudomonadati</taxon>
        <taxon>Bacteroidota</taxon>
        <taxon>Cytophagia</taxon>
        <taxon>Cytophagales</taxon>
        <taxon>Cyclobacteriaceae</taxon>
        <taxon>Cyclobacterium</taxon>
    </lineage>
</organism>
<proteinExistence type="predicted"/>
<dbReference type="RefSeq" id="WP_048643744.1">
    <property type="nucleotide sequence ID" value="NZ_CP012040.1"/>
</dbReference>
<accession>A0A0H4PKU9</accession>
<keyword evidence="3" id="KW-1185">Reference proteome</keyword>
<evidence type="ECO:0008006" key="4">
    <source>
        <dbReference type="Google" id="ProtNLM"/>
    </source>
</evidence>
<sequence>MSPLKKTLLDINNAYIFFCASIYLGMFWSLHYFWFPNYPKTLNLSNYYDAIIPQTDLATKFFFISIPIMAIALVIMLITEWKTGLRWVPLAWIPGLLAPVLVQQLYIEDVNNQFKAGLTDEGTLQALLSEWMWLNDIRWIILTVMWLITMYFFIAKAKQKHQYNG</sequence>
<dbReference type="EMBL" id="CP012040">
    <property type="protein sequence ID" value="AKP53665.1"/>
    <property type="molecule type" value="Genomic_DNA"/>
</dbReference>
<name>A0A0H4PKU9_9BACT</name>
<dbReference type="KEGG" id="camu:CA2015_4320"/>
<feature type="transmembrane region" description="Helical" evidence="1">
    <location>
        <begin position="137"/>
        <end position="154"/>
    </location>
</feature>
<feature type="transmembrane region" description="Helical" evidence="1">
    <location>
        <begin position="61"/>
        <end position="78"/>
    </location>
</feature>
<reference evidence="2 3" key="1">
    <citation type="submission" date="2015-07" db="EMBL/GenBank/DDBJ databases">
        <authorList>
            <person name="Kim K.M."/>
        </authorList>
    </citation>
    <scope>NUCLEOTIDE SEQUENCE [LARGE SCALE GENOMIC DNA]</scope>
    <source>
        <strain evidence="2 3">KCTC 12363</strain>
    </source>
</reference>
<dbReference type="Proteomes" id="UP000036520">
    <property type="component" value="Chromosome"/>
</dbReference>
<keyword evidence="1" id="KW-0812">Transmembrane</keyword>
<dbReference type="STRING" id="320787.CA2015_4320"/>
<evidence type="ECO:0000313" key="2">
    <source>
        <dbReference type="EMBL" id="AKP53665.1"/>
    </source>
</evidence>
<keyword evidence="1" id="KW-0472">Membrane</keyword>
<evidence type="ECO:0000256" key="1">
    <source>
        <dbReference type="SAM" id="Phobius"/>
    </source>
</evidence>